<dbReference type="PROSITE" id="PS00061">
    <property type="entry name" value="ADH_SHORT"/>
    <property type="match status" value="1"/>
</dbReference>
<dbReference type="PRINTS" id="PR00081">
    <property type="entry name" value="GDHRDH"/>
</dbReference>
<dbReference type="OrthoDB" id="1933717at2759"/>
<dbReference type="InterPro" id="IPR036291">
    <property type="entry name" value="NAD(P)-bd_dom_sf"/>
</dbReference>
<dbReference type="Proteomes" id="UP000076420">
    <property type="component" value="Unassembled WGS sequence"/>
</dbReference>
<sequence length="308" mass="34378">MYVNMTSFPNSTMWGKVLAVLALGLALFFALSYRDEDRLDTLKGKRVLVTGASTGIGEQLAYQYARLGAKLAITARRKDVLIKVRDRCQEISPNNQSHFIIQADMGNLNDTKSVIETATSLLGGLDILVLNHIASQSIVPFLGTAENLTKFDNVIDVNFRWQIKMCTQVQNRLNEFMLAIMNNVSLLAGRVPHPFISTYSAAKHALHGFYESLRMEFRALKQDISITMCTLGYIATENAIKQIQTSEFVNFDQIAPVSPVDTALAIVQAGANRKNDLYYPFWSTWVVSLLRNLFPGMADKVIVEMVSV</sequence>
<dbReference type="VEuPathDB" id="VectorBase:BGLAX_032369"/>
<dbReference type="STRING" id="6526.A0A2C9KCJ8"/>
<dbReference type="Pfam" id="PF00106">
    <property type="entry name" value="adh_short"/>
    <property type="match status" value="1"/>
</dbReference>
<proteinExistence type="predicted"/>
<accession>A0A2C9KCJ8</accession>
<dbReference type="EnsemblMetazoa" id="BGLB017556-RA">
    <property type="protein sequence ID" value="BGLB017556-PA"/>
    <property type="gene ID" value="BGLB017556"/>
</dbReference>
<keyword evidence="1" id="KW-0560">Oxidoreductase</keyword>
<protein>
    <submittedName>
        <fullName evidence="2">Uncharacterized protein</fullName>
    </submittedName>
</protein>
<dbReference type="InterPro" id="IPR020904">
    <property type="entry name" value="Sc_DH/Rdtase_CS"/>
</dbReference>
<dbReference type="AlphaFoldDB" id="A0A2C9KCJ8"/>
<evidence type="ECO:0000256" key="1">
    <source>
        <dbReference type="ARBA" id="ARBA00023002"/>
    </source>
</evidence>
<dbReference type="VEuPathDB" id="VectorBase:BGLB017556"/>
<dbReference type="InterPro" id="IPR002347">
    <property type="entry name" value="SDR_fam"/>
</dbReference>
<dbReference type="PANTHER" id="PTHR44279:SF2">
    <property type="entry name" value="HYDROXYSTEROID (11-BETA) DEHYDROGENASE 1-LIKE B-RELATED"/>
    <property type="match status" value="1"/>
</dbReference>
<dbReference type="KEGG" id="bgt:106076379"/>
<dbReference type="PANTHER" id="PTHR44279">
    <property type="entry name" value="HYDROXYSTEROID (11-BETA) DEHYDROGENASE 1-LIKE B-RELATED"/>
    <property type="match status" value="1"/>
</dbReference>
<dbReference type="InterPro" id="IPR051253">
    <property type="entry name" value="11-beta-HSD"/>
</dbReference>
<evidence type="ECO:0000313" key="3">
    <source>
        <dbReference type="Proteomes" id="UP000076420"/>
    </source>
</evidence>
<name>A0A2C9KCJ8_BIOGL</name>
<evidence type="ECO:0000313" key="2">
    <source>
        <dbReference type="EnsemblMetazoa" id="BGLB017556-PA"/>
    </source>
</evidence>
<dbReference type="SUPFAM" id="SSF51735">
    <property type="entry name" value="NAD(P)-binding Rossmann-fold domains"/>
    <property type="match status" value="1"/>
</dbReference>
<dbReference type="Gene3D" id="3.40.50.720">
    <property type="entry name" value="NAD(P)-binding Rossmann-like Domain"/>
    <property type="match status" value="1"/>
</dbReference>
<reference evidence="2" key="1">
    <citation type="submission" date="2020-05" db="UniProtKB">
        <authorList>
            <consortium name="EnsemblMetazoa"/>
        </authorList>
    </citation>
    <scope>IDENTIFICATION</scope>
    <source>
        <strain evidence="2">BB02</strain>
    </source>
</reference>
<dbReference type="GO" id="GO:0016491">
    <property type="term" value="F:oxidoreductase activity"/>
    <property type="evidence" value="ECO:0007669"/>
    <property type="project" value="UniProtKB-KW"/>
</dbReference>
<organism evidence="2 3">
    <name type="scientific">Biomphalaria glabrata</name>
    <name type="common">Bloodfluke planorb</name>
    <name type="synonym">Freshwater snail</name>
    <dbReference type="NCBI Taxonomy" id="6526"/>
    <lineage>
        <taxon>Eukaryota</taxon>
        <taxon>Metazoa</taxon>
        <taxon>Spiralia</taxon>
        <taxon>Lophotrochozoa</taxon>
        <taxon>Mollusca</taxon>
        <taxon>Gastropoda</taxon>
        <taxon>Heterobranchia</taxon>
        <taxon>Euthyneura</taxon>
        <taxon>Panpulmonata</taxon>
        <taxon>Hygrophila</taxon>
        <taxon>Lymnaeoidea</taxon>
        <taxon>Planorbidae</taxon>
        <taxon>Biomphalaria</taxon>
    </lineage>
</organism>
<gene>
    <name evidence="2" type="primary">106076379</name>
</gene>